<accession>A0A9J6C992</accession>
<dbReference type="AlphaFoldDB" id="A0A9J6C992"/>
<sequence>MSPIKLYYSPLSTPSRAILMAIRNMNIDVEVITLDILKGEHRQGEFPKINPRMIVPTLVDDDFVLCESKAILMYLPQKMGMCKGRNLYPKCPKMRALVHQRLLFDSCDFYPTINEIIGMSFGEEAILTVRHKAKLLKALGTMETTFLEGHEFFVGNNPTIADFAFCSSVAMLRELGFNFDEFPNINKWFESMETLKGFNELKAGAQQMGKIVTSKLKNSFSDL</sequence>
<organism evidence="9 10">
    <name type="scientific">Polypedilum vanderplanki</name>
    <name type="common">Sleeping chironomid midge</name>
    <dbReference type="NCBI Taxonomy" id="319348"/>
    <lineage>
        <taxon>Eukaryota</taxon>
        <taxon>Metazoa</taxon>
        <taxon>Ecdysozoa</taxon>
        <taxon>Arthropoda</taxon>
        <taxon>Hexapoda</taxon>
        <taxon>Insecta</taxon>
        <taxon>Pterygota</taxon>
        <taxon>Neoptera</taxon>
        <taxon>Endopterygota</taxon>
        <taxon>Diptera</taxon>
        <taxon>Nematocera</taxon>
        <taxon>Chironomoidea</taxon>
        <taxon>Chironomidae</taxon>
        <taxon>Chironominae</taxon>
        <taxon>Polypedilum</taxon>
        <taxon>Polypedilum</taxon>
    </lineage>
</organism>
<dbReference type="SFLD" id="SFLDS00019">
    <property type="entry name" value="Glutathione_Transferase_(cytos"/>
    <property type="match status" value="1"/>
</dbReference>
<evidence type="ECO:0000256" key="1">
    <source>
        <dbReference type="ARBA" id="ARBA00009899"/>
    </source>
</evidence>
<dbReference type="InterPro" id="IPR004045">
    <property type="entry name" value="Glutathione_S-Trfase_N"/>
</dbReference>
<dbReference type="PROSITE" id="PS50405">
    <property type="entry name" value="GST_CTER"/>
    <property type="match status" value="1"/>
</dbReference>
<dbReference type="InterPro" id="IPR036282">
    <property type="entry name" value="Glutathione-S-Trfase_C_sf"/>
</dbReference>
<keyword evidence="10" id="KW-1185">Reference proteome</keyword>
<evidence type="ECO:0000256" key="3">
    <source>
        <dbReference type="ARBA" id="ARBA00012452"/>
    </source>
</evidence>
<reference evidence="9" key="1">
    <citation type="submission" date="2021-03" db="EMBL/GenBank/DDBJ databases">
        <title>Chromosome level genome of the anhydrobiotic midge Polypedilum vanderplanki.</title>
        <authorList>
            <person name="Yoshida Y."/>
            <person name="Kikawada T."/>
            <person name="Gusev O."/>
        </authorList>
    </citation>
    <scope>NUCLEOTIDE SEQUENCE</scope>
    <source>
        <strain evidence="9">NIAS01</strain>
        <tissue evidence="9">Whole body or cell culture</tissue>
    </source>
</reference>
<evidence type="ECO:0000256" key="5">
    <source>
        <dbReference type="ARBA" id="ARBA00041523"/>
    </source>
</evidence>
<dbReference type="Pfam" id="PF00043">
    <property type="entry name" value="GST_C"/>
    <property type="match status" value="1"/>
</dbReference>
<dbReference type="PANTHER" id="PTHR43969:SF9">
    <property type="entry name" value="GLUTATHIONE S TRANSFERASE D10, ISOFORM A-RELATED"/>
    <property type="match status" value="1"/>
</dbReference>
<feature type="domain" description="GST C-terminal" evidence="8">
    <location>
        <begin position="91"/>
        <end position="211"/>
    </location>
</feature>
<evidence type="ECO:0000256" key="2">
    <source>
        <dbReference type="ARBA" id="ARBA00011738"/>
    </source>
</evidence>
<evidence type="ECO:0000259" key="7">
    <source>
        <dbReference type="PROSITE" id="PS50404"/>
    </source>
</evidence>
<dbReference type="SUPFAM" id="SSF52833">
    <property type="entry name" value="Thioredoxin-like"/>
    <property type="match status" value="1"/>
</dbReference>
<dbReference type="Proteomes" id="UP001107558">
    <property type="component" value="Chromosome 2"/>
</dbReference>
<protein>
    <recommendedName>
        <fullName evidence="3">glutathione transferase</fullName>
        <ecNumber evidence="3">2.5.1.18</ecNumber>
    </recommendedName>
    <alternativeName>
        <fullName evidence="5">GST class-theta</fullName>
    </alternativeName>
</protein>
<dbReference type="SFLD" id="SFLDG00358">
    <property type="entry name" value="Main_(cytGST)"/>
    <property type="match status" value="1"/>
</dbReference>
<dbReference type="GO" id="GO:0006749">
    <property type="term" value="P:glutathione metabolic process"/>
    <property type="evidence" value="ECO:0007669"/>
    <property type="project" value="TreeGrafter"/>
</dbReference>
<comment type="caution">
    <text evidence="9">The sequence shown here is derived from an EMBL/GenBank/DDBJ whole genome shotgun (WGS) entry which is preliminary data.</text>
</comment>
<evidence type="ECO:0000313" key="9">
    <source>
        <dbReference type="EMBL" id="KAG5678716.1"/>
    </source>
</evidence>
<dbReference type="InterPro" id="IPR004046">
    <property type="entry name" value="GST_C"/>
</dbReference>
<comment type="subunit">
    <text evidence="2">Homodimer.</text>
</comment>
<dbReference type="EC" id="2.5.1.18" evidence="3"/>
<dbReference type="Gene3D" id="3.40.30.10">
    <property type="entry name" value="Glutaredoxin"/>
    <property type="match status" value="1"/>
</dbReference>
<feature type="domain" description="GST N-terminal" evidence="7">
    <location>
        <begin position="2"/>
        <end position="83"/>
    </location>
</feature>
<dbReference type="PROSITE" id="PS50404">
    <property type="entry name" value="GST_NTER"/>
    <property type="match status" value="1"/>
</dbReference>
<dbReference type="SUPFAM" id="SSF47616">
    <property type="entry name" value="GST C-terminal domain-like"/>
    <property type="match status" value="1"/>
</dbReference>
<evidence type="ECO:0000259" key="8">
    <source>
        <dbReference type="PROSITE" id="PS50405"/>
    </source>
</evidence>
<dbReference type="Gene3D" id="1.20.1050.10">
    <property type="match status" value="1"/>
</dbReference>
<evidence type="ECO:0000313" key="10">
    <source>
        <dbReference type="Proteomes" id="UP001107558"/>
    </source>
</evidence>
<proteinExistence type="inferred from homology"/>
<dbReference type="InterPro" id="IPR040079">
    <property type="entry name" value="Glutathione_S-Trfase"/>
</dbReference>
<gene>
    <name evidence="9" type="ORF">PVAND_008364</name>
</gene>
<dbReference type="SFLD" id="SFLDG01153">
    <property type="entry name" value="Main.4:_Theta-like"/>
    <property type="match status" value="1"/>
</dbReference>
<dbReference type="CDD" id="cd03177">
    <property type="entry name" value="GST_C_Delta_Epsilon"/>
    <property type="match status" value="1"/>
</dbReference>
<keyword evidence="4" id="KW-0808">Transferase</keyword>
<evidence type="ECO:0000256" key="4">
    <source>
        <dbReference type="ARBA" id="ARBA00022679"/>
    </source>
</evidence>
<comment type="similarity">
    <text evidence="1">Belongs to the GST superfamily. Theta family.</text>
</comment>
<dbReference type="InterPro" id="IPR036249">
    <property type="entry name" value="Thioredoxin-like_sf"/>
</dbReference>
<dbReference type="PANTHER" id="PTHR43969">
    <property type="entry name" value="GLUTATHIONE S TRANSFERASE D10, ISOFORM A-RELATED"/>
    <property type="match status" value="1"/>
</dbReference>
<dbReference type="FunFam" id="1.20.1050.10:FF:000007">
    <property type="entry name" value="Glutathione S-transferase 1-1"/>
    <property type="match status" value="1"/>
</dbReference>
<name>A0A9J6C992_POLVA</name>
<dbReference type="OrthoDB" id="2309723at2759"/>
<dbReference type="EMBL" id="JADBJN010000002">
    <property type="protein sequence ID" value="KAG5678716.1"/>
    <property type="molecule type" value="Genomic_DNA"/>
</dbReference>
<dbReference type="GO" id="GO:0004364">
    <property type="term" value="F:glutathione transferase activity"/>
    <property type="evidence" value="ECO:0007669"/>
    <property type="project" value="UniProtKB-EC"/>
</dbReference>
<evidence type="ECO:0000256" key="6">
    <source>
        <dbReference type="ARBA" id="ARBA00047960"/>
    </source>
</evidence>
<comment type="catalytic activity">
    <reaction evidence="6">
        <text>RX + glutathione = an S-substituted glutathione + a halide anion + H(+)</text>
        <dbReference type="Rhea" id="RHEA:16437"/>
        <dbReference type="ChEBI" id="CHEBI:15378"/>
        <dbReference type="ChEBI" id="CHEBI:16042"/>
        <dbReference type="ChEBI" id="CHEBI:17792"/>
        <dbReference type="ChEBI" id="CHEBI:57925"/>
        <dbReference type="ChEBI" id="CHEBI:90779"/>
        <dbReference type="EC" id="2.5.1.18"/>
    </reaction>
</comment>
<dbReference type="InterPro" id="IPR010987">
    <property type="entry name" value="Glutathione-S-Trfase_C-like"/>
</dbReference>
<dbReference type="Pfam" id="PF02798">
    <property type="entry name" value="GST_N"/>
    <property type="match status" value="1"/>
</dbReference>